<evidence type="ECO:0000259" key="8">
    <source>
        <dbReference type="PROSITE" id="PS50039"/>
    </source>
</evidence>
<accession>A0A9J6ET06</accession>
<reference evidence="9" key="2">
    <citation type="submission" date="2021-09" db="EMBL/GenBank/DDBJ databases">
        <authorList>
            <person name="Jia N."/>
            <person name="Wang J."/>
            <person name="Shi W."/>
            <person name="Du L."/>
            <person name="Sun Y."/>
            <person name="Zhan W."/>
            <person name="Jiang J."/>
            <person name="Wang Q."/>
            <person name="Zhang B."/>
            <person name="Ji P."/>
            <person name="Sakyi L.B."/>
            <person name="Cui X."/>
            <person name="Yuan T."/>
            <person name="Jiang B."/>
            <person name="Yang W."/>
            <person name="Lam T.T.-Y."/>
            <person name="Chang Q."/>
            <person name="Ding S."/>
            <person name="Wang X."/>
            <person name="Zhu J."/>
            <person name="Ruan X."/>
            <person name="Zhao L."/>
            <person name="Wei J."/>
            <person name="Que T."/>
            <person name="Du C."/>
            <person name="Cheng J."/>
            <person name="Dai P."/>
            <person name="Han X."/>
            <person name="Huang E."/>
            <person name="Gao Y."/>
            <person name="Liu J."/>
            <person name="Shao H."/>
            <person name="Ye R."/>
            <person name="Li L."/>
            <person name="Wei W."/>
            <person name="Wang X."/>
            <person name="Wang C."/>
            <person name="Huo Q."/>
            <person name="Li W."/>
            <person name="Guo W."/>
            <person name="Chen H."/>
            <person name="Chen S."/>
            <person name="Zhou L."/>
            <person name="Zhou L."/>
            <person name="Ni X."/>
            <person name="Tian J."/>
            <person name="Zhou Y."/>
            <person name="Sheng Y."/>
            <person name="Liu T."/>
            <person name="Pan Y."/>
            <person name="Xia L."/>
            <person name="Li J."/>
            <person name="Zhao F."/>
            <person name="Cao W."/>
        </authorList>
    </citation>
    <scope>NUCLEOTIDE SEQUENCE</scope>
    <source>
        <strain evidence="9">Rmic-2018</strain>
        <tissue evidence="9">Larvae</tissue>
    </source>
</reference>
<dbReference type="InterPro" id="IPR036388">
    <property type="entry name" value="WH-like_DNA-bd_sf"/>
</dbReference>
<dbReference type="PRINTS" id="PR00053">
    <property type="entry name" value="FORKHEAD"/>
</dbReference>
<dbReference type="Pfam" id="PF00250">
    <property type="entry name" value="Forkhead"/>
    <property type="match status" value="1"/>
</dbReference>
<dbReference type="VEuPathDB" id="VectorBase:LOC119180236"/>
<evidence type="ECO:0000256" key="4">
    <source>
        <dbReference type="ARBA" id="ARBA00023163"/>
    </source>
</evidence>
<feature type="region of interest" description="Disordered" evidence="7">
    <location>
        <begin position="500"/>
        <end position="521"/>
    </location>
</feature>
<evidence type="ECO:0000256" key="1">
    <source>
        <dbReference type="ARBA" id="ARBA00004123"/>
    </source>
</evidence>
<evidence type="ECO:0000313" key="10">
    <source>
        <dbReference type="Proteomes" id="UP000821866"/>
    </source>
</evidence>
<comment type="subcellular location">
    <subcellularLocation>
        <location evidence="1 6">Nucleus</location>
    </subcellularLocation>
</comment>
<dbReference type="Gene3D" id="1.10.10.10">
    <property type="entry name" value="Winged helix-like DNA-binding domain superfamily/Winged helix DNA-binding domain"/>
    <property type="match status" value="1"/>
</dbReference>
<name>A0A9J6ET06_RHIMP</name>
<feature type="domain" description="Fork-head" evidence="8">
    <location>
        <begin position="323"/>
        <end position="418"/>
    </location>
</feature>
<feature type="region of interest" description="Disordered" evidence="7">
    <location>
        <begin position="289"/>
        <end position="325"/>
    </location>
</feature>
<dbReference type="PROSITE" id="PS00657">
    <property type="entry name" value="FORK_HEAD_1"/>
    <property type="match status" value="1"/>
</dbReference>
<evidence type="ECO:0000256" key="6">
    <source>
        <dbReference type="PROSITE-ProRule" id="PRU00089"/>
    </source>
</evidence>
<evidence type="ECO:0000256" key="7">
    <source>
        <dbReference type="SAM" id="MobiDB-lite"/>
    </source>
</evidence>
<feature type="DNA-binding region" description="Fork-head" evidence="6">
    <location>
        <begin position="323"/>
        <end position="418"/>
    </location>
</feature>
<evidence type="ECO:0000256" key="5">
    <source>
        <dbReference type="ARBA" id="ARBA00023242"/>
    </source>
</evidence>
<dbReference type="PROSITE" id="PS50039">
    <property type="entry name" value="FORK_HEAD_3"/>
    <property type="match status" value="1"/>
</dbReference>
<proteinExistence type="predicted"/>
<dbReference type="GO" id="GO:0000981">
    <property type="term" value="F:DNA-binding transcription factor activity, RNA polymerase II-specific"/>
    <property type="evidence" value="ECO:0007669"/>
    <property type="project" value="TreeGrafter"/>
</dbReference>
<dbReference type="PANTHER" id="PTHR45881:SF7">
    <property type="entry name" value="CHECKPOINT SUPPRESSOR 1-LIKE, ISOFORM A-RELATED"/>
    <property type="match status" value="1"/>
</dbReference>
<dbReference type="SMART" id="SM00339">
    <property type="entry name" value="FH"/>
    <property type="match status" value="1"/>
</dbReference>
<dbReference type="InterPro" id="IPR018122">
    <property type="entry name" value="TF_fork_head_CS_1"/>
</dbReference>
<gene>
    <name evidence="9" type="ORF">HPB51_009914</name>
</gene>
<dbReference type="SUPFAM" id="SSF46785">
    <property type="entry name" value="Winged helix' DNA-binding domain"/>
    <property type="match status" value="1"/>
</dbReference>
<organism evidence="9 10">
    <name type="scientific">Rhipicephalus microplus</name>
    <name type="common">Cattle tick</name>
    <name type="synonym">Boophilus microplus</name>
    <dbReference type="NCBI Taxonomy" id="6941"/>
    <lineage>
        <taxon>Eukaryota</taxon>
        <taxon>Metazoa</taxon>
        <taxon>Ecdysozoa</taxon>
        <taxon>Arthropoda</taxon>
        <taxon>Chelicerata</taxon>
        <taxon>Arachnida</taxon>
        <taxon>Acari</taxon>
        <taxon>Parasitiformes</taxon>
        <taxon>Ixodida</taxon>
        <taxon>Ixodoidea</taxon>
        <taxon>Ixodidae</taxon>
        <taxon>Rhipicephalinae</taxon>
        <taxon>Rhipicephalus</taxon>
        <taxon>Boophilus</taxon>
    </lineage>
</organism>
<feature type="region of interest" description="Disordered" evidence="7">
    <location>
        <begin position="24"/>
        <end position="65"/>
    </location>
</feature>
<dbReference type="CDD" id="cd20026">
    <property type="entry name" value="FH_FOXK"/>
    <property type="match status" value="1"/>
</dbReference>
<feature type="compositionally biased region" description="Low complexity" evidence="7">
    <location>
        <begin position="48"/>
        <end position="65"/>
    </location>
</feature>
<keyword evidence="4" id="KW-0804">Transcription</keyword>
<dbReference type="GO" id="GO:0005634">
    <property type="term" value="C:nucleus"/>
    <property type="evidence" value="ECO:0007669"/>
    <property type="project" value="UniProtKB-SubCell"/>
</dbReference>
<dbReference type="InterPro" id="IPR030456">
    <property type="entry name" value="TF_fork_head_CS_2"/>
</dbReference>
<protein>
    <recommendedName>
        <fullName evidence="8">Fork-head domain-containing protein</fullName>
    </recommendedName>
</protein>
<dbReference type="Proteomes" id="UP000821866">
    <property type="component" value="Chromosome 10"/>
</dbReference>
<evidence type="ECO:0000256" key="2">
    <source>
        <dbReference type="ARBA" id="ARBA00023015"/>
    </source>
</evidence>
<dbReference type="InterPro" id="IPR036390">
    <property type="entry name" value="WH_DNA-bd_sf"/>
</dbReference>
<keyword evidence="3 6" id="KW-0238">DNA-binding</keyword>
<feature type="compositionally biased region" description="Polar residues" evidence="7">
    <location>
        <begin position="247"/>
        <end position="267"/>
    </location>
</feature>
<feature type="region of interest" description="Disordered" evidence="7">
    <location>
        <begin position="197"/>
        <end position="277"/>
    </location>
</feature>
<reference evidence="9" key="1">
    <citation type="journal article" date="2020" name="Cell">
        <title>Large-Scale Comparative Analyses of Tick Genomes Elucidate Their Genetic Diversity and Vector Capacities.</title>
        <authorList>
            <consortium name="Tick Genome and Microbiome Consortium (TIGMIC)"/>
            <person name="Jia N."/>
            <person name="Wang J."/>
            <person name="Shi W."/>
            <person name="Du L."/>
            <person name="Sun Y."/>
            <person name="Zhan W."/>
            <person name="Jiang J.F."/>
            <person name="Wang Q."/>
            <person name="Zhang B."/>
            <person name="Ji P."/>
            <person name="Bell-Sakyi L."/>
            <person name="Cui X.M."/>
            <person name="Yuan T.T."/>
            <person name="Jiang B.G."/>
            <person name="Yang W.F."/>
            <person name="Lam T.T."/>
            <person name="Chang Q.C."/>
            <person name="Ding S.J."/>
            <person name="Wang X.J."/>
            <person name="Zhu J.G."/>
            <person name="Ruan X.D."/>
            <person name="Zhao L."/>
            <person name="Wei J.T."/>
            <person name="Ye R.Z."/>
            <person name="Que T.C."/>
            <person name="Du C.H."/>
            <person name="Zhou Y.H."/>
            <person name="Cheng J.X."/>
            <person name="Dai P.F."/>
            <person name="Guo W.B."/>
            <person name="Han X.H."/>
            <person name="Huang E.J."/>
            <person name="Li L.F."/>
            <person name="Wei W."/>
            <person name="Gao Y.C."/>
            <person name="Liu J.Z."/>
            <person name="Shao H.Z."/>
            <person name="Wang X."/>
            <person name="Wang C.C."/>
            <person name="Yang T.C."/>
            <person name="Huo Q.B."/>
            <person name="Li W."/>
            <person name="Chen H.Y."/>
            <person name="Chen S.E."/>
            <person name="Zhou L.G."/>
            <person name="Ni X.B."/>
            <person name="Tian J.H."/>
            <person name="Sheng Y."/>
            <person name="Liu T."/>
            <person name="Pan Y.S."/>
            <person name="Xia L.Y."/>
            <person name="Li J."/>
            <person name="Zhao F."/>
            <person name="Cao W.C."/>
        </authorList>
    </citation>
    <scope>NUCLEOTIDE SEQUENCE</scope>
    <source>
        <strain evidence="9">Rmic-2018</strain>
    </source>
</reference>
<dbReference type="PROSITE" id="PS00658">
    <property type="entry name" value="FORK_HEAD_2"/>
    <property type="match status" value="1"/>
</dbReference>
<dbReference type="PANTHER" id="PTHR45881">
    <property type="entry name" value="CHECKPOINT SUPPRESSOR 1-LIKE, ISOFORM A-RELATED"/>
    <property type="match status" value="1"/>
</dbReference>
<feature type="compositionally biased region" description="Basic residues" evidence="7">
    <location>
        <begin position="33"/>
        <end position="43"/>
    </location>
</feature>
<dbReference type="FunFam" id="1.10.10.10:FF:000030">
    <property type="entry name" value="Forkhead box protein K2"/>
    <property type="match status" value="1"/>
</dbReference>
<feature type="compositionally biased region" description="Low complexity" evidence="7">
    <location>
        <begin position="428"/>
        <end position="444"/>
    </location>
</feature>
<dbReference type="EMBL" id="JABSTU010000002">
    <property type="protein sequence ID" value="KAH8037359.1"/>
    <property type="molecule type" value="Genomic_DNA"/>
</dbReference>
<dbReference type="GO" id="GO:0000978">
    <property type="term" value="F:RNA polymerase II cis-regulatory region sequence-specific DNA binding"/>
    <property type="evidence" value="ECO:0007669"/>
    <property type="project" value="TreeGrafter"/>
</dbReference>
<feature type="compositionally biased region" description="Low complexity" evidence="7">
    <location>
        <begin position="300"/>
        <end position="313"/>
    </location>
</feature>
<keyword evidence="10" id="KW-1185">Reference proteome</keyword>
<feature type="region of interest" description="Disordered" evidence="7">
    <location>
        <begin position="425"/>
        <end position="472"/>
    </location>
</feature>
<comment type="caution">
    <text evidence="9">The sequence shown here is derived from an EMBL/GenBank/DDBJ whole genome shotgun (WGS) entry which is preliminary data.</text>
</comment>
<evidence type="ECO:0000256" key="3">
    <source>
        <dbReference type="ARBA" id="ARBA00023125"/>
    </source>
</evidence>
<evidence type="ECO:0000313" key="9">
    <source>
        <dbReference type="EMBL" id="KAH8037359.1"/>
    </source>
</evidence>
<sequence length="603" mass="65288">MPRPVTGFCRGRRFPTRFLFKKKRGDGEVERCSKRRRGRRRRREQQDASATTPSSTPRRRATSSFRSCSERPKFKGALAPCSSLSAITPSLAKRREVVMPLGEHFGNLLLLSLAVVYYDLIPSSCVASSFSETIKRDLRLHLLPVTTCLASGWIRAVFAVFSVGVPRVASVRVCVFRFPSTNIKIMFQSLVDEVGPVSGSGVAPPPPRLDPGPLTASPRQPPPPQLAPHHLPRPLAPLKINIPEPESSFTSPIPSPTGTLSAANSCPASPRSGNHRRNITSDLQLAAAAVERHEEVPTTGSSGPASHNSNNSGPGSGPDGDQKPPYSYAQLIVQAISSAQDKQLTLSGIYSYITKNYPYYRTADKGWQNSIRHNLSLNRYFVKVPRSQEEPGKGSFWRIDPQSEVKLVEQAFRRRRQRGLPCFRTPFASSRSAPASPSHGAHSGLVTPDSLSREPSPVPEGMVPEGAPSSPLQPPAAMMAIPPGLAPPQASYLAREIKASQSAPGSPGGAHHLGGSPLMPAFTNSKPKVLVAHQPSVVSNGVLKSNGMRSDSPRLDQAFIKKATKEAAMTSQNERGIGKCGIFYDASNWKQGEKDDDKDTEED</sequence>
<keyword evidence="2" id="KW-0805">Transcription regulation</keyword>
<keyword evidence="5 6" id="KW-0539">Nucleus</keyword>
<dbReference type="InterPro" id="IPR001766">
    <property type="entry name" value="Fork_head_dom"/>
</dbReference>
<dbReference type="AlphaFoldDB" id="A0A9J6ET06"/>